<dbReference type="GO" id="GO:0004497">
    <property type="term" value="F:monooxygenase activity"/>
    <property type="evidence" value="ECO:0007669"/>
    <property type="project" value="InterPro"/>
</dbReference>
<dbReference type="PANTHER" id="PTHR46696">
    <property type="entry name" value="P450, PUTATIVE (EUROFUNG)-RELATED"/>
    <property type="match status" value="1"/>
</dbReference>
<evidence type="ECO:0000313" key="2">
    <source>
        <dbReference type="EMBL" id="SKB99198.1"/>
    </source>
</evidence>
<dbReference type="AlphaFoldDB" id="A0A1T5FSP4"/>
<protein>
    <submittedName>
        <fullName evidence="2">Cytochrome P450</fullName>
    </submittedName>
</protein>
<gene>
    <name evidence="2" type="ORF">SAMN06295920_110187</name>
</gene>
<dbReference type="EMBL" id="FUYM01000010">
    <property type="protein sequence ID" value="SKB99198.1"/>
    <property type="molecule type" value="Genomic_DNA"/>
</dbReference>
<dbReference type="GO" id="GO:0020037">
    <property type="term" value="F:heme binding"/>
    <property type="evidence" value="ECO:0007669"/>
    <property type="project" value="InterPro"/>
</dbReference>
<dbReference type="CDD" id="cd00302">
    <property type="entry name" value="cytochrome_P450"/>
    <property type="match status" value="1"/>
</dbReference>
<sequence>MAEIEVQSFGGCVHALRQADLRQSLYDEAALMMGRAVVNLHGAEHRARRGVEAVMFRKDIFLHYEKNVLPQTLAETLAPFLAEGRGDLVEIGYRIMMNLTIDFTGVDRPLRSAEETGELLRLLKEFSLAPALGQARDPADVADKKRRIALAMEEFRTRFLDPSLARRQALIDRCKAGEIDRGELPKDVLTALLLGRDELGMSDAEFVQEGIFFVLAGAHTTIHSLTHAVHEIWNWLTAHPEDVERIRSDPYFIQQCVYESLRLHPSSPVARRRALCPVTLKDGEIVEAGQEVAVNLRTANHDVELFGDDANRFNPHRTVRSNFRYGLSMGDGVHACLGRHLAIGVDPKPGSDPDKHQYGVVPLIVAGLLRQGLRPDPDDAPEKDETITRITWARYPIIFKPEEALL</sequence>
<keyword evidence="3" id="KW-1185">Reference proteome</keyword>
<name>A0A1T5FSP4_9SPHN</name>
<dbReference type="GO" id="GO:0016705">
    <property type="term" value="F:oxidoreductase activity, acting on paired donors, with incorporation or reduction of molecular oxygen"/>
    <property type="evidence" value="ECO:0007669"/>
    <property type="project" value="InterPro"/>
</dbReference>
<dbReference type="SUPFAM" id="SSF48264">
    <property type="entry name" value="Cytochrome P450"/>
    <property type="match status" value="1"/>
</dbReference>
<organism evidence="2 3">
    <name type="scientific">Rhizorhabdus histidinilytica</name>
    <dbReference type="NCBI Taxonomy" id="439228"/>
    <lineage>
        <taxon>Bacteria</taxon>
        <taxon>Pseudomonadati</taxon>
        <taxon>Pseudomonadota</taxon>
        <taxon>Alphaproteobacteria</taxon>
        <taxon>Sphingomonadales</taxon>
        <taxon>Sphingomonadaceae</taxon>
        <taxon>Rhizorhabdus</taxon>
    </lineage>
</organism>
<comment type="similarity">
    <text evidence="1">Belongs to the cytochrome P450 family.</text>
</comment>
<dbReference type="STRING" id="439228.SAMN06295920_110187"/>
<dbReference type="Proteomes" id="UP000189818">
    <property type="component" value="Unassembled WGS sequence"/>
</dbReference>
<dbReference type="PANTHER" id="PTHR46696:SF1">
    <property type="entry name" value="CYTOCHROME P450 YJIB-RELATED"/>
    <property type="match status" value="1"/>
</dbReference>
<proteinExistence type="inferred from homology"/>
<dbReference type="Gene3D" id="1.10.630.10">
    <property type="entry name" value="Cytochrome P450"/>
    <property type="match status" value="1"/>
</dbReference>
<accession>A0A1T5FSP4</accession>
<dbReference type="GO" id="GO:0005506">
    <property type="term" value="F:iron ion binding"/>
    <property type="evidence" value="ECO:0007669"/>
    <property type="project" value="InterPro"/>
</dbReference>
<dbReference type="InterPro" id="IPR001128">
    <property type="entry name" value="Cyt_P450"/>
</dbReference>
<dbReference type="InterPro" id="IPR036396">
    <property type="entry name" value="Cyt_P450_sf"/>
</dbReference>
<evidence type="ECO:0000256" key="1">
    <source>
        <dbReference type="ARBA" id="ARBA00010617"/>
    </source>
</evidence>
<dbReference type="RefSeq" id="WP_079649980.1">
    <property type="nucleotide sequence ID" value="NZ_FUYM01000010.1"/>
</dbReference>
<dbReference type="OrthoDB" id="54272at2"/>
<evidence type="ECO:0000313" key="3">
    <source>
        <dbReference type="Proteomes" id="UP000189818"/>
    </source>
</evidence>
<reference evidence="3" key="1">
    <citation type="submission" date="2017-02" db="EMBL/GenBank/DDBJ databases">
        <authorList>
            <person name="Varghese N."/>
            <person name="Submissions S."/>
        </authorList>
    </citation>
    <scope>NUCLEOTIDE SEQUENCE [LARGE SCALE GENOMIC DNA]</scope>
    <source>
        <strain evidence="3">UM2</strain>
    </source>
</reference>
<dbReference type="Pfam" id="PF00067">
    <property type="entry name" value="p450"/>
    <property type="match status" value="1"/>
</dbReference>